<keyword evidence="5" id="KW-0496">Mitochondrion</keyword>
<evidence type="ECO:0000256" key="6">
    <source>
        <dbReference type="ARBA" id="ARBA00023136"/>
    </source>
</evidence>
<evidence type="ECO:0000256" key="2">
    <source>
        <dbReference type="ARBA" id="ARBA00004240"/>
    </source>
</evidence>
<dbReference type="InterPro" id="IPR029058">
    <property type="entry name" value="AB_hydrolase_fold"/>
</dbReference>
<dbReference type="PANTHER" id="PTHR48182">
    <property type="entry name" value="PROTEIN SERAC1"/>
    <property type="match status" value="1"/>
</dbReference>
<reference evidence="8 9" key="1">
    <citation type="journal article" date="2016" name="Nat. Commun.">
        <title>Ectomycorrhizal ecology is imprinted in the genome of the dominant symbiotic fungus Cenococcum geophilum.</title>
        <authorList>
            <consortium name="DOE Joint Genome Institute"/>
            <person name="Peter M."/>
            <person name="Kohler A."/>
            <person name="Ohm R.A."/>
            <person name="Kuo A."/>
            <person name="Krutzmann J."/>
            <person name="Morin E."/>
            <person name="Arend M."/>
            <person name="Barry K.W."/>
            <person name="Binder M."/>
            <person name="Choi C."/>
            <person name="Clum A."/>
            <person name="Copeland A."/>
            <person name="Grisel N."/>
            <person name="Haridas S."/>
            <person name="Kipfer T."/>
            <person name="LaButti K."/>
            <person name="Lindquist E."/>
            <person name="Lipzen A."/>
            <person name="Maire R."/>
            <person name="Meier B."/>
            <person name="Mihaltcheva S."/>
            <person name="Molinier V."/>
            <person name="Murat C."/>
            <person name="Poggeler S."/>
            <person name="Quandt C.A."/>
            <person name="Sperisen C."/>
            <person name="Tritt A."/>
            <person name="Tisserant E."/>
            <person name="Crous P.W."/>
            <person name="Henrissat B."/>
            <person name="Nehls U."/>
            <person name="Egli S."/>
            <person name="Spatafora J.W."/>
            <person name="Grigoriev I.V."/>
            <person name="Martin F.M."/>
        </authorList>
    </citation>
    <scope>NUCLEOTIDE SEQUENCE [LARGE SCALE GENOMIC DNA]</scope>
    <source>
        <strain evidence="8 9">CBS 207.34</strain>
    </source>
</reference>
<feature type="region of interest" description="Disordered" evidence="7">
    <location>
        <begin position="1"/>
        <end position="24"/>
    </location>
</feature>
<accession>A0A8E2F5C6</accession>
<comment type="subcellular location">
    <subcellularLocation>
        <location evidence="2">Endoplasmic reticulum</location>
    </subcellularLocation>
    <subcellularLocation>
        <location evidence="3">Membrane</location>
    </subcellularLocation>
    <subcellularLocation>
        <location evidence="1">Mitochondrion</location>
    </subcellularLocation>
</comment>
<evidence type="ECO:0000256" key="4">
    <source>
        <dbReference type="ARBA" id="ARBA00022824"/>
    </source>
</evidence>
<evidence type="ECO:0000256" key="3">
    <source>
        <dbReference type="ARBA" id="ARBA00004370"/>
    </source>
</evidence>
<dbReference type="GO" id="GO:0016020">
    <property type="term" value="C:membrane"/>
    <property type="evidence" value="ECO:0007669"/>
    <property type="project" value="UniProtKB-SubCell"/>
</dbReference>
<evidence type="ECO:0000256" key="7">
    <source>
        <dbReference type="SAM" id="MobiDB-lite"/>
    </source>
</evidence>
<dbReference type="Proteomes" id="UP000250140">
    <property type="component" value="Unassembled WGS sequence"/>
</dbReference>
<dbReference type="OrthoDB" id="427518at2759"/>
<keyword evidence="4" id="KW-0256">Endoplasmic reticulum</keyword>
<gene>
    <name evidence="8" type="ORF">AOQ84DRAFT_362043</name>
</gene>
<evidence type="ECO:0000313" key="9">
    <source>
        <dbReference type="Proteomes" id="UP000250140"/>
    </source>
</evidence>
<evidence type="ECO:0000256" key="5">
    <source>
        <dbReference type="ARBA" id="ARBA00023128"/>
    </source>
</evidence>
<evidence type="ECO:0000313" key="8">
    <source>
        <dbReference type="EMBL" id="OCL10855.1"/>
    </source>
</evidence>
<dbReference type="AlphaFoldDB" id="A0A8E2F5C6"/>
<keyword evidence="9" id="KW-1185">Reference proteome</keyword>
<evidence type="ECO:0008006" key="10">
    <source>
        <dbReference type="Google" id="ProtNLM"/>
    </source>
</evidence>
<organism evidence="8 9">
    <name type="scientific">Glonium stellatum</name>
    <dbReference type="NCBI Taxonomy" id="574774"/>
    <lineage>
        <taxon>Eukaryota</taxon>
        <taxon>Fungi</taxon>
        <taxon>Dikarya</taxon>
        <taxon>Ascomycota</taxon>
        <taxon>Pezizomycotina</taxon>
        <taxon>Dothideomycetes</taxon>
        <taxon>Pleosporomycetidae</taxon>
        <taxon>Gloniales</taxon>
        <taxon>Gloniaceae</taxon>
        <taxon>Glonium</taxon>
    </lineage>
</organism>
<evidence type="ECO:0000256" key="1">
    <source>
        <dbReference type="ARBA" id="ARBA00004173"/>
    </source>
</evidence>
<dbReference type="Gene3D" id="3.40.50.1820">
    <property type="entry name" value="alpha/beta hydrolase"/>
    <property type="match status" value="1"/>
</dbReference>
<dbReference type="GO" id="GO:0005783">
    <property type="term" value="C:endoplasmic reticulum"/>
    <property type="evidence" value="ECO:0007669"/>
    <property type="project" value="UniProtKB-SubCell"/>
</dbReference>
<sequence>MRRSFGWLHEGRASGDSSDPTSAALSTIDATGTIKEKEVVSHGQQAIALLPAKVPNARILIFGYDANVVDWRGMVSQNRIGNHSMDLLVTMATYREDDDTQANRPIIFVAHSLGGLIREDALLYSRQRPERHLQGVLQSTRGIIFLGTPYHGSGLDMWAELLARYIGLIKQTNPQILRVLKSDSEVLVRIQDSFHVMVVPLDSAILPSYTPIGIHANYMDMTKLGGADDSASKLLQENSVGGRGS</sequence>
<keyword evidence="6" id="KW-0472">Membrane</keyword>
<dbReference type="InterPro" id="IPR052374">
    <property type="entry name" value="SERAC1"/>
</dbReference>
<proteinExistence type="predicted"/>
<protein>
    <recommendedName>
        <fullName evidence="10">DUF676 domain-containing protein</fullName>
    </recommendedName>
</protein>
<name>A0A8E2F5C6_9PEZI</name>
<feature type="compositionally biased region" description="Polar residues" evidence="7">
    <location>
        <begin position="15"/>
        <end position="24"/>
    </location>
</feature>
<dbReference type="PANTHER" id="PTHR48182:SF2">
    <property type="entry name" value="PROTEIN SERAC1"/>
    <property type="match status" value="1"/>
</dbReference>
<dbReference type="GO" id="GO:0005739">
    <property type="term" value="C:mitochondrion"/>
    <property type="evidence" value="ECO:0007669"/>
    <property type="project" value="UniProtKB-SubCell"/>
</dbReference>
<dbReference type="SUPFAM" id="SSF53474">
    <property type="entry name" value="alpha/beta-Hydrolases"/>
    <property type="match status" value="1"/>
</dbReference>
<dbReference type="EMBL" id="KV749150">
    <property type="protein sequence ID" value="OCL10855.1"/>
    <property type="molecule type" value="Genomic_DNA"/>
</dbReference>